<name>A0A2U1NVR9_ARTAN</name>
<keyword evidence="2" id="KW-1185">Reference proteome</keyword>
<proteinExistence type="predicted"/>
<comment type="caution">
    <text evidence="1">The sequence shown here is derived from an EMBL/GenBank/DDBJ whole genome shotgun (WGS) entry which is preliminary data.</text>
</comment>
<sequence length="175" mass="20250">MVFTNLGDYKLNPTVFLNNGTCLYPEIVYPTMLRLPGRGIPLYAIEDKRAHHICTWEGHTNHNDEDDVFYVELNGIVLEFYHVTISVDFAGSHQMQAYSQSCLVHDDERFPVKVHTVNDTKRRNREQQVKLNGNFRAFANLCGFREGKLMRFKLVDTVVEVVEGEENEILVFHVC</sequence>
<gene>
    <name evidence="1" type="ORF">CTI12_AA224420</name>
</gene>
<reference evidence="1 2" key="1">
    <citation type="journal article" date="2018" name="Mol. Plant">
        <title>The genome of Artemisia annua provides insight into the evolution of Asteraceae family and artemisinin biosynthesis.</title>
        <authorList>
            <person name="Shen Q."/>
            <person name="Zhang L."/>
            <person name="Liao Z."/>
            <person name="Wang S."/>
            <person name="Yan T."/>
            <person name="Shi P."/>
            <person name="Liu M."/>
            <person name="Fu X."/>
            <person name="Pan Q."/>
            <person name="Wang Y."/>
            <person name="Lv Z."/>
            <person name="Lu X."/>
            <person name="Zhang F."/>
            <person name="Jiang W."/>
            <person name="Ma Y."/>
            <person name="Chen M."/>
            <person name="Hao X."/>
            <person name="Li L."/>
            <person name="Tang Y."/>
            <person name="Lv G."/>
            <person name="Zhou Y."/>
            <person name="Sun X."/>
            <person name="Brodelius P.E."/>
            <person name="Rose J.K.C."/>
            <person name="Tang K."/>
        </authorList>
    </citation>
    <scope>NUCLEOTIDE SEQUENCE [LARGE SCALE GENOMIC DNA]</scope>
    <source>
        <strain evidence="2">cv. Huhao1</strain>
        <tissue evidence="1">Leaf</tissue>
    </source>
</reference>
<evidence type="ECO:0008006" key="3">
    <source>
        <dbReference type="Google" id="ProtNLM"/>
    </source>
</evidence>
<organism evidence="1 2">
    <name type="scientific">Artemisia annua</name>
    <name type="common">Sweet wormwood</name>
    <dbReference type="NCBI Taxonomy" id="35608"/>
    <lineage>
        <taxon>Eukaryota</taxon>
        <taxon>Viridiplantae</taxon>
        <taxon>Streptophyta</taxon>
        <taxon>Embryophyta</taxon>
        <taxon>Tracheophyta</taxon>
        <taxon>Spermatophyta</taxon>
        <taxon>Magnoliopsida</taxon>
        <taxon>eudicotyledons</taxon>
        <taxon>Gunneridae</taxon>
        <taxon>Pentapetalae</taxon>
        <taxon>asterids</taxon>
        <taxon>campanulids</taxon>
        <taxon>Asterales</taxon>
        <taxon>Asteraceae</taxon>
        <taxon>Asteroideae</taxon>
        <taxon>Anthemideae</taxon>
        <taxon>Artemisiinae</taxon>
        <taxon>Artemisia</taxon>
    </lineage>
</organism>
<accession>A0A2U1NVR9</accession>
<evidence type="ECO:0000313" key="1">
    <source>
        <dbReference type="EMBL" id="PWA77615.1"/>
    </source>
</evidence>
<dbReference type="EMBL" id="PKPP01002099">
    <property type="protein sequence ID" value="PWA77615.1"/>
    <property type="molecule type" value="Genomic_DNA"/>
</dbReference>
<dbReference type="AlphaFoldDB" id="A0A2U1NVR9"/>
<dbReference type="Proteomes" id="UP000245207">
    <property type="component" value="Unassembled WGS sequence"/>
</dbReference>
<evidence type="ECO:0000313" key="2">
    <source>
        <dbReference type="Proteomes" id="UP000245207"/>
    </source>
</evidence>
<protein>
    <recommendedName>
        <fullName evidence="3">DNA-binding pseudobarrel domain-containing protein</fullName>
    </recommendedName>
</protein>